<evidence type="ECO:0000259" key="6">
    <source>
        <dbReference type="PROSITE" id="PS50984"/>
    </source>
</evidence>
<dbReference type="GO" id="GO:0003723">
    <property type="term" value="F:RNA binding"/>
    <property type="evidence" value="ECO:0007669"/>
    <property type="project" value="InterPro"/>
</dbReference>
<dbReference type="InterPro" id="IPR020103">
    <property type="entry name" value="PsdUridine_synth_cat_dom_sf"/>
</dbReference>
<feature type="active site" description="Nucleophile" evidence="4">
    <location>
        <position position="103"/>
    </location>
</feature>
<dbReference type="InterPro" id="IPR011760">
    <property type="entry name" value="PsdUridine_synth_TruD_insert"/>
</dbReference>
<evidence type="ECO:0000313" key="7">
    <source>
        <dbReference type="EMBL" id="PHQ16621.1"/>
    </source>
</evidence>
<dbReference type="GO" id="GO:0160150">
    <property type="term" value="F:tRNA pseudouridine(13) synthase activity"/>
    <property type="evidence" value="ECO:0007669"/>
    <property type="project" value="UniProtKB-EC"/>
</dbReference>
<dbReference type="PANTHER" id="PTHR47811">
    <property type="entry name" value="TRNA PSEUDOURIDINE SYNTHASE D"/>
    <property type="match status" value="1"/>
</dbReference>
<dbReference type="InterPro" id="IPR042214">
    <property type="entry name" value="TruD_catalytic"/>
</dbReference>
<evidence type="ECO:0000256" key="5">
    <source>
        <dbReference type="SAM" id="MobiDB-lite"/>
    </source>
</evidence>
<evidence type="ECO:0000313" key="8">
    <source>
        <dbReference type="Proteomes" id="UP000231409"/>
    </source>
</evidence>
<dbReference type="PROSITE" id="PS01268">
    <property type="entry name" value="UPF0024"/>
    <property type="match status" value="1"/>
</dbReference>
<comment type="function">
    <text evidence="4">Responsible for synthesis of pseudouridine from uracil-13 in transfer RNAs.</text>
</comment>
<dbReference type="Gene3D" id="3.30.2350.20">
    <property type="entry name" value="TruD, catalytic domain"/>
    <property type="match status" value="2"/>
</dbReference>
<evidence type="ECO:0000256" key="1">
    <source>
        <dbReference type="ARBA" id="ARBA00007953"/>
    </source>
</evidence>
<reference evidence="7 8" key="1">
    <citation type="submission" date="2017-09" db="EMBL/GenBank/DDBJ databases">
        <title>The draft genome sequences of Marinobacter sp. PWS21.</title>
        <authorList>
            <person name="Cao J."/>
        </authorList>
    </citation>
    <scope>NUCLEOTIDE SEQUENCE [LARGE SCALE GENOMIC DNA]</scope>
    <source>
        <strain evidence="7 8">PWS21</strain>
    </source>
</reference>
<organism evidence="7 8">
    <name type="scientific">Marinobacter profundi</name>
    <dbReference type="NCBI Taxonomy" id="2666256"/>
    <lineage>
        <taxon>Bacteria</taxon>
        <taxon>Pseudomonadati</taxon>
        <taxon>Pseudomonadota</taxon>
        <taxon>Gammaproteobacteria</taxon>
        <taxon>Pseudomonadales</taxon>
        <taxon>Marinobacteraceae</taxon>
        <taxon>Marinobacter</taxon>
    </lineage>
</organism>
<sequence length="364" mass="39901">MTEALRSWRMDWPGSRGRRPGQAVLKACPEDFRVDEVLDRLADESEVDDGNVAGRKDGQVSGAGEHLCLRLRKSGDNTEYVARELAALAGCRDFDVGFCGLKDRNAVTTQWFSLYRPGMEAADAELVGQVSARWPVLAACRDRAKLRRGDHQGNRFEITLTEVQGDRAEIEAALHEVAAVGVPNYFGRQRFGHGGANLERAIGLTSRTLSSRKKRGRNRNAARDAMYFSAARSWLFNEVLARRVVDGSWNRILEGEPGSSSPPGATGPLWGDGGTRASGAQGELEFEVVNSHPLIAAVFASTRMAPERRPLVLQPVGLSWQWLAADRLVLRFGLAPGEYATALLEDVFELREPAKDQSALADEA</sequence>
<dbReference type="EC" id="5.4.99.27" evidence="4"/>
<evidence type="ECO:0000256" key="3">
    <source>
        <dbReference type="ARBA" id="ARBA00023235"/>
    </source>
</evidence>
<keyword evidence="3 4" id="KW-0413">Isomerase</keyword>
<comment type="caution">
    <text evidence="7">The sequence shown here is derived from an EMBL/GenBank/DDBJ whole genome shotgun (WGS) entry which is preliminary data.</text>
</comment>
<dbReference type="PROSITE" id="PS50984">
    <property type="entry name" value="TRUD"/>
    <property type="match status" value="1"/>
</dbReference>
<keyword evidence="8" id="KW-1185">Reference proteome</keyword>
<accession>A0A2G1UQ28</accession>
<keyword evidence="2 4" id="KW-0819">tRNA processing</keyword>
<dbReference type="GO" id="GO:0005829">
    <property type="term" value="C:cytosol"/>
    <property type="evidence" value="ECO:0007669"/>
    <property type="project" value="TreeGrafter"/>
</dbReference>
<dbReference type="SUPFAM" id="SSF55120">
    <property type="entry name" value="Pseudouridine synthase"/>
    <property type="match status" value="1"/>
</dbReference>
<dbReference type="GO" id="GO:0031119">
    <property type="term" value="P:tRNA pseudouridine synthesis"/>
    <property type="evidence" value="ECO:0007669"/>
    <property type="project" value="UniProtKB-UniRule"/>
</dbReference>
<name>A0A2G1UQ28_9GAMM</name>
<feature type="region of interest" description="Disordered" evidence="5">
    <location>
        <begin position="253"/>
        <end position="276"/>
    </location>
</feature>
<dbReference type="InterPro" id="IPR050170">
    <property type="entry name" value="TruD_pseudoU_synthase"/>
</dbReference>
<dbReference type="EMBL" id="NTFH01000003">
    <property type="protein sequence ID" value="PHQ16621.1"/>
    <property type="molecule type" value="Genomic_DNA"/>
</dbReference>
<evidence type="ECO:0000256" key="4">
    <source>
        <dbReference type="HAMAP-Rule" id="MF_01082"/>
    </source>
</evidence>
<feature type="domain" description="TRUD" evidence="6">
    <location>
        <begin position="181"/>
        <end position="313"/>
    </location>
</feature>
<dbReference type="HAMAP" id="MF_01082">
    <property type="entry name" value="TruD"/>
    <property type="match status" value="1"/>
</dbReference>
<proteinExistence type="inferred from homology"/>
<dbReference type="InterPro" id="IPR020119">
    <property type="entry name" value="PsdUridine_synth_TruD_CS"/>
</dbReference>
<protein>
    <recommendedName>
        <fullName evidence="4">tRNA pseudouridine synthase D</fullName>
        <ecNumber evidence="4">5.4.99.27</ecNumber>
    </recommendedName>
    <alternativeName>
        <fullName evidence="4">tRNA pseudouridine(13) synthase</fullName>
    </alternativeName>
    <alternativeName>
        <fullName evidence="4">tRNA pseudouridylate synthase D</fullName>
    </alternativeName>
    <alternativeName>
        <fullName evidence="4">tRNA-uridine isomerase D</fullName>
    </alternativeName>
</protein>
<gene>
    <name evidence="4" type="primary">truD</name>
    <name evidence="7" type="ORF">CLH61_01170</name>
</gene>
<dbReference type="RefSeq" id="WP_099612872.1">
    <property type="nucleotide sequence ID" value="NZ_KZ319367.1"/>
</dbReference>
<dbReference type="Proteomes" id="UP000231409">
    <property type="component" value="Unassembled WGS sequence"/>
</dbReference>
<comment type="similarity">
    <text evidence="1 4">Belongs to the pseudouridine synthase TruD family.</text>
</comment>
<dbReference type="AlphaFoldDB" id="A0A2G1UQ28"/>
<dbReference type="PANTHER" id="PTHR47811:SF1">
    <property type="entry name" value="TRNA PSEUDOURIDINE SYNTHASE D"/>
    <property type="match status" value="1"/>
</dbReference>
<dbReference type="Pfam" id="PF01142">
    <property type="entry name" value="TruD"/>
    <property type="match status" value="1"/>
</dbReference>
<dbReference type="InterPro" id="IPR001656">
    <property type="entry name" value="PsdUridine_synth_TruD"/>
</dbReference>
<evidence type="ECO:0000256" key="2">
    <source>
        <dbReference type="ARBA" id="ARBA00022694"/>
    </source>
</evidence>
<comment type="catalytic activity">
    <reaction evidence="4">
        <text>uridine(13) in tRNA = pseudouridine(13) in tRNA</text>
        <dbReference type="Rhea" id="RHEA:42540"/>
        <dbReference type="Rhea" id="RHEA-COMP:10105"/>
        <dbReference type="Rhea" id="RHEA-COMP:10106"/>
        <dbReference type="ChEBI" id="CHEBI:65314"/>
        <dbReference type="ChEBI" id="CHEBI:65315"/>
        <dbReference type="EC" id="5.4.99.27"/>
    </reaction>
</comment>
<feature type="compositionally biased region" description="Low complexity" evidence="5">
    <location>
        <begin position="255"/>
        <end position="264"/>
    </location>
</feature>